<dbReference type="PROSITE" id="PS50005">
    <property type="entry name" value="TPR"/>
    <property type="match status" value="1"/>
</dbReference>
<evidence type="ECO:0000313" key="3">
    <source>
        <dbReference type="EMBL" id="ALZ86556.1"/>
    </source>
</evidence>
<dbReference type="InterPro" id="IPR019734">
    <property type="entry name" value="TPR_rpt"/>
</dbReference>
<protein>
    <submittedName>
        <fullName evidence="3">PelB</fullName>
    </submittedName>
</protein>
<feature type="repeat" description="TPR" evidence="1">
    <location>
        <begin position="587"/>
        <end position="620"/>
    </location>
</feature>
<dbReference type="InterPro" id="IPR057306">
    <property type="entry name" value="B-barrel_PelB_C"/>
</dbReference>
<organism evidence="3 4">
    <name type="scientific">Pseudomonas oryzihabitans</name>
    <dbReference type="NCBI Taxonomy" id="47885"/>
    <lineage>
        <taxon>Bacteria</taxon>
        <taxon>Pseudomonadati</taxon>
        <taxon>Pseudomonadota</taxon>
        <taxon>Gammaproteobacteria</taxon>
        <taxon>Pseudomonadales</taxon>
        <taxon>Pseudomonadaceae</taxon>
        <taxon>Pseudomonas</taxon>
    </lineage>
</organism>
<dbReference type="Pfam" id="PF13429">
    <property type="entry name" value="TPR_15"/>
    <property type="match status" value="1"/>
</dbReference>
<dbReference type="EMBL" id="CP013987">
    <property type="protein sequence ID" value="ALZ86556.1"/>
    <property type="molecule type" value="Genomic_DNA"/>
</dbReference>
<dbReference type="RefSeq" id="WP_059316606.1">
    <property type="nucleotide sequence ID" value="NZ_CP013987.1"/>
</dbReference>
<dbReference type="AlphaFoldDB" id="A0A0U4WPI2"/>
<accession>A0A0U4WPI2</accession>
<name>A0A0U4WPI2_9PSED</name>
<dbReference type="Pfam" id="PF24604">
    <property type="entry name" value="B-barrel_PelB_C"/>
    <property type="match status" value="1"/>
</dbReference>
<evidence type="ECO:0000259" key="2">
    <source>
        <dbReference type="Pfam" id="PF24604"/>
    </source>
</evidence>
<sequence>MRSSAAKKTRLLSGWTLLGLALITAVVLVLTFHGKQVFLPGEEPADQVSISYAQVLLKATPEDTGLRMKLIDQLIALGRIDEARRQLQLLPQPLASTPFYALELDILQAESQPQGLGEADRERLAQRLSALDVATLSMPQLQRVAERALQLADPATAAQRYVELARRDPPRRQQWLEQAARWSLAGGRQQEAARLYLRLADLATSAEQRQGYRHQAFDAWLAAGQGAEAAALLEQELPRLQPDASGLAWLQAGVAAAQGSGRLDLAQRLIDRWREWQPDDPAALEAAYRLALARGETERAWEEGQQLLALRPDDEELLAQLAQLGEWTDHVDEALDLWLRLLARQDDPARRDHAWKLAARAFRFDAVVELLDVASQERQLDKTELDALIFAYESLGDPAAEENWLRGYLKRQPKQRLAWERLQQLLARTEQGEAEVAAWAAFGKRFPLTNAEYLAWAGTLWKLFKPEEAWAVLEHLPAKQRQGDDYWRLRAELAWELERDSEAQLAFERLAASSKGLAATDEDRLLEIYQRTAPRKALALLEKSWEKHRNQERLTQALQWAEQLKDTAALERLLASAAREPASANNPAVWLARSGLDFQRGRISQAEEGYRQALQRFPDDDRFRERLLWLLIDQNRQTELATFLRDWKGRARDSDVLWLPFGSGLVLLGEAEEALSWYRRYLDAHPQDWLVQAAYADALDAAGHQDAALRLRKAVTPHLANDEVPPTPERYATYLRLLSSLRGPQAALAQARAWQDGSPSMLQLWFDQWLDALSQNNDDGLKGEWLAWAKSRGLKVRQYEQLQEVLRRQNRGELEKLLAAGDLDPAQRVEVLQRLGHAGDAQAAALTAAGDEPPEVIQRQLLRQATEQAERTPNGVQAGWERRDYGGLVEQGAEVRAARRLADDVYADVQLKQNRLEGNGLKSDALGNEHQMLLKVLKDLSDGGLETTVDASQRADSNRLGVGVARTWRIDGNTEIEAALDWHRQPDESGYLRALGRRDSVSLAGRHNLTPRDQLSWRAAHNRYSSRDGDALGSGFAFNLELSHMIFFEGPTWQVRSGVTYQQNKARSTLPDSVTRYLQPLAGSGENGEITVADLEALGGTQLLQDRYGQLYVGSSWRRGIPGSLNRTHPQYTWLVDTLVGWQWTEREFNYGLNVGLGMAVLGDDELAFTAGYQSAPQGSGGQAGSTLGIQYSNRIGR</sequence>
<reference evidence="3 4" key="1">
    <citation type="submission" date="2016-01" db="EMBL/GenBank/DDBJ databases">
        <title>Annotation of Pseudomonas oryzihabitans USDA-ARS-USMARC-56511.</title>
        <authorList>
            <person name="Harhay G.P."/>
            <person name="Harhay D.M."/>
            <person name="Smith T.P.L."/>
            <person name="Bono J.L."/>
            <person name="Heaton M.P."/>
            <person name="Clawson M.L."/>
            <person name="Chitko-Mckown C.G."/>
            <person name="Capik S.F."/>
            <person name="DeDonder K.D."/>
            <person name="Apley M.D."/>
            <person name="Lubbers B.V."/>
            <person name="White B.J."/>
            <person name="Larson R.L."/>
        </authorList>
    </citation>
    <scope>NUCLEOTIDE SEQUENCE [LARGE SCALE GENOMIC DNA]</scope>
    <source>
        <strain evidence="3 4">USDA-ARS-USMARC-56511</strain>
    </source>
</reference>
<dbReference type="InterPro" id="IPR011990">
    <property type="entry name" value="TPR-like_helical_dom_sf"/>
</dbReference>
<gene>
    <name evidence="3" type="ORF">APT59_20950</name>
</gene>
<dbReference type="SUPFAM" id="SSF48452">
    <property type="entry name" value="TPR-like"/>
    <property type="match status" value="2"/>
</dbReference>
<evidence type="ECO:0000256" key="1">
    <source>
        <dbReference type="PROSITE-ProRule" id="PRU00339"/>
    </source>
</evidence>
<feature type="domain" description="PelB C-terminal" evidence="2">
    <location>
        <begin position="870"/>
        <end position="1194"/>
    </location>
</feature>
<dbReference type="Gene3D" id="1.25.40.10">
    <property type="entry name" value="Tetratricopeptide repeat domain"/>
    <property type="match status" value="2"/>
</dbReference>
<dbReference type="OrthoDB" id="8565469at2"/>
<proteinExistence type="predicted"/>
<evidence type="ECO:0000313" key="4">
    <source>
        <dbReference type="Proteomes" id="UP000064137"/>
    </source>
</evidence>
<dbReference type="Proteomes" id="UP000064137">
    <property type="component" value="Chromosome"/>
</dbReference>
<dbReference type="KEGG" id="por:APT59_20950"/>
<keyword evidence="1" id="KW-0802">TPR repeat</keyword>